<keyword evidence="2" id="KW-0560">Oxidoreductase</keyword>
<accession>A0A6G1GCP0</accession>
<dbReference type="EMBL" id="ML975151">
    <property type="protein sequence ID" value="KAF1815858.1"/>
    <property type="molecule type" value="Genomic_DNA"/>
</dbReference>
<dbReference type="RefSeq" id="XP_033537489.1">
    <property type="nucleotide sequence ID" value="XM_033674325.1"/>
</dbReference>
<reference evidence="4 6" key="1">
    <citation type="submission" date="2020-01" db="EMBL/GenBank/DDBJ databases">
        <authorList>
            <consortium name="DOE Joint Genome Institute"/>
            <person name="Haridas S."/>
            <person name="Albert R."/>
            <person name="Binder M."/>
            <person name="Bloem J."/>
            <person name="Labutti K."/>
            <person name="Salamov A."/>
            <person name="Andreopoulos B."/>
            <person name="Baker S.E."/>
            <person name="Barry K."/>
            <person name="Bills G."/>
            <person name="Bluhm B.H."/>
            <person name="Cannon C."/>
            <person name="Castanera R."/>
            <person name="Culley D.E."/>
            <person name="Daum C."/>
            <person name="Ezra D."/>
            <person name="Gonzalez J.B."/>
            <person name="Henrissat B."/>
            <person name="Kuo A."/>
            <person name="Liang C."/>
            <person name="Lipzen A."/>
            <person name="Lutzoni F."/>
            <person name="Magnuson J."/>
            <person name="Mondo S."/>
            <person name="Nolan M."/>
            <person name="Ohm R."/>
            <person name="Pangilinan J."/>
            <person name="Park H.-J."/>
            <person name="Ramirez L."/>
            <person name="Alfaro M."/>
            <person name="Sun H."/>
            <person name="Tritt A."/>
            <person name="Yoshinaga Y."/>
            <person name="Zwiers L.-H."/>
            <person name="Turgeon B.G."/>
            <person name="Goodwin S.B."/>
            <person name="Spatafora J.W."/>
            <person name="Crous P.W."/>
            <person name="Grigoriev I.V."/>
        </authorList>
    </citation>
    <scope>NUCLEOTIDE SEQUENCE</scope>
    <source>
        <strain evidence="4 6">CBS 781.70</strain>
    </source>
</reference>
<evidence type="ECO:0000313" key="4">
    <source>
        <dbReference type="EMBL" id="KAF1815858.1"/>
    </source>
</evidence>
<keyword evidence="5" id="KW-1185">Reference proteome</keyword>
<dbReference type="GeneID" id="54414895"/>
<dbReference type="OrthoDB" id="331544at2759"/>
<evidence type="ECO:0000259" key="3">
    <source>
        <dbReference type="Pfam" id="PF01073"/>
    </source>
</evidence>
<dbReference type="Pfam" id="PF01073">
    <property type="entry name" value="3Beta_HSD"/>
    <property type="match status" value="1"/>
</dbReference>
<dbReference type="PANTHER" id="PTHR43245:SF51">
    <property type="entry name" value="SHORT CHAIN DEHYDROGENASE_REDUCTASE FAMILY 42E, MEMBER 2"/>
    <property type="match status" value="1"/>
</dbReference>
<proteinExistence type="inferred from homology"/>
<dbReference type="Proteomes" id="UP000504638">
    <property type="component" value="Unplaced"/>
</dbReference>
<comment type="similarity">
    <text evidence="1">Belongs to the 3-beta-HSD family.</text>
</comment>
<evidence type="ECO:0000313" key="6">
    <source>
        <dbReference type="RefSeq" id="XP_033537489.1"/>
    </source>
</evidence>
<protein>
    <submittedName>
        <fullName evidence="4 6">NAD dependent epimerase/dehydratase</fullName>
    </submittedName>
</protein>
<dbReference type="AlphaFoldDB" id="A0A6G1GCP0"/>
<dbReference type="PANTHER" id="PTHR43245">
    <property type="entry name" value="BIFUNCTIONAL POLYMYXIN RESISTANCE PROTEIN ARNA"/>
    <property type="match status" value="1"/>
</dbReference>
<dbReference type="InterPro" id="IPR002225">
    <property type="entry name" value="3Beta_OHSteriod_DH/Estase"/>
</dbReference>
<dbReference type="InterPro" id="IPR036291">
    <property type="entry name" value="NAD(P)-bd_dom_sf"/>
</dbReference>
<dbReference type="GO" id="GO:0006694">
    <property type="term" value="P:steroid biosynthetic process"/>
    <property type="evidence" value="ECO:0007669"/>
    <property type="project" value="InterPro"/>
</dbReference>
<gene>
    <name evidence="4 6" type="ORF">P152DRAFT_199705</name>
</gene>
<name>A0A6G1GCP0_9PEZI</name>
<reference evidence="6" key="3">
    <citation type="submission" date="2025-04" db="UniProtKB">
        <authorList>
            <consortium name="RefSeq"/>
        </authorList>
    </citation>
    <scope>IDENTIFICATION</scope>
    <source>
        <strain evidence="6">CBS 781.70</strain>
    </source>
</reference>
<feature type="domain" description="3-beta hydroxysteroid dehydrogenase/isomerase" evidence="3">
    <location>
        <begin position="8"/>
        <end position="279"/>
    </location>
</feature>
<dbReference type="SUPFAM" id="SSF51735">
    <property type="entry name" value="NAD(P)-binding Rossmann-fold domains"/>
    <property type="match status" value="1"/>
</dbReference>
<dbReference type="InterPro" id="IPR050177">
    <property type="entry name" value="Lipid_A_modif_metabolic_enz"/>
</dbReference>
<reference evidence="6" key="2">
    <citation type="submission" date="2020-04" db="EMBL/GenBank/DDBJ databases">
        <authorList>
            <consortium name="NCBI Genome Project"/>
        </authorList>
    </citation>
    <scope>NUCLEOTIDE SEQUENCE</scope>
    <source>
        <strain evidence="6">CBS 781.70</strain>
    </source>
</reference>
<sequence length="358" mass="39605">MSHLHVLLTGGTGFVGTAILKALDEYHPEYRVSVLDFISESRWARPNTAFDIQYYQADITNRHQVSEAIHACKPTIVIHTAGMVTKNNSRYRDPNPEIVFRINVEGTRNVLDAAKSSGATSFVYTSSVTIVTDDQDHDYPNVNETVPTGFALCTYGQSKLAAEKVVLAANSPEFATCALRPSTLMGPGDTNLVPTIQRCIAEFETPFIIGSGLNLYDFTYVGNVADAHVLAAENLTRPHADDRTAAGEAIFITNGQPVPFRSFCLAVWAEWGHAPPFEIHVPKRVAWTAGYLAEWWTWIRGTEATLCRGSVKDYCQTAYADISKSRRILGYEPRVGLPEGIKISCADLKRRMEENKLS</sequence>
<evidence type="ECO:0000256" key="2">
    <source>
        <dbReference type="ARBA" id="ARBA00023002"/>
    </source>
</evidence>
<evidence type="ECO:0000256" key="1">
    <source>
        <dbReference type="ARBA" id="ARBA00009219"/>
    </source>
</evidence>
<evidence type="ECO:0000313" key="5">
    <source>
        <dbReference type="Proteomes" id="UP000504638"/>
    </source>
</evidence>
<dbReference type="Gene3D" id="3.40.50.720">
    <property type="entry name" value="NAD(P)-binding Rossmann-like Domain"/>
    <property type="match status" value="1"/>
</dbReference>
<dbReference type="GO" id="GO:0016616">
    <property type="term" value="F:oxidoreductase activity, acting on the CH-OH group of donors, NAD or NADP as acceptor"/>
    <property type="evidence" value="ECO:0007669"/>
    <property type="project" value="InterPro"/>
</dbReference>
<organism evidence="4">
    <name type="scientific">Eremomyces bilateralis CBS 781.70</name>
    <dbReference type="NCBI Taxonomy" id="1392243"/>
    <lineage>
        <taxon>Eukaryota</taxon>
        <taxon>Fungi</taxon>
        <taxon>Dikarya</taxon>
        <taxon>Ascomycota</taxon>
        <taxon>Pezizomycotina</taxon>
        <taxon>Dothideomycetes</taxon>
        <taxon>Dothideomycetes incertae sedis</taxon>
        <taxon>Eremomycetales</taxon>
        <taxon>Eremomycetaceae</taxon>
        <taxon>Eremomyces</taxon>
    </lineage>
</organism>